<proteinExistence type="predicted"/>
<dbReference type="GeneID" id="25739983"/>
<organism evidence="2 3">
    <name type="scientific">Monoraphidium neglectum</name>
    <dbReference type="NCBI Taxonomy" id="145388"/>
    <lineage>
        <taxon>Eukaryota</taxon>
        <taxon>Viridiplantae</taxon>
        <taxon>Chlorophyta</taxon>
        <taxon>core chlorophytes</taxon>
        <taxon>Chlorophyceae</taxon>
        <taxon>CS clade</taxon>
        <taxon>Sphaeropleales</taxon>
        <taxon>Selenastraceae</taxon>
        <taxon>Monoraphidium</taxon>
    </lineage>
</organism>
<dbReference type="CDD" id="cd00170">
    <property type="entry name" value="SEC14"/>
    <property type="match status" value="1"/>
</dbReference>
<dbReference type="OrthoDB" id="75724at2759"/>
<dbReference type="InterPro" id="IPR036865">
    <property type="entry name" value="CRAL-TRIO_dom_sf"/>
</dbReference>
<dbReference type="SUPFAM" id="SSF52087">
    <property type="entry name" value="CRAL/TRIO domain"/>
    <property type="match status" value="1"/>
</dbReference>
<dbReference type="AlphaFoldDB" id="A0A0D2MJQ0"/>
<dbReference type="PROSITE" id="PS50191">
    <property type="entry name" value="CRAL_TRIO"/>
    <property type="match status" value="1"/>
</dbReference>
<dbReference type="PANTHER" id="PTHR45824">
    <property type="entry name" value="GH16843P"/>
    <property type="match status" value="1"/>
</dbReference>
<dbReference type="Pfam" id="PF00650">
    <property type="entry name" value="CRAL_TRIO"/>
    <property type="match status" value="1"/>
</dbReference>
<name>A0A0D2MJQ0_9CHLO</name>
<dbReference type="SMART" id="SM00516">
    <property type="entry name" value="SEC14"/>
    <property type="match status" value="1"/>
</dbReference>
<dbReference type="Gene3D" id="3.40.525.10">
    <property type="entry name" value="CRAL-TRIO lipid binding domain"/>
    <property type="match status" value="1"/>
</dbReference>
<dbReference type="EMBL" id="KK101446">
    <property type="protein sequence ID" value="KIZ00857.1"/>
    <property type="molecule type" value="Genomic_DNA"/>
</dbReference>
<dbReference type="InterPro" id="IPR036273">
    <property type="entry name" value="CRAL/TRIO_N_dom_sf"/>
</dbReference>
<accession>A0A0D2MJQ0</accession>
<keyword evidence="3" id="KW-1185">Reference proteome</keyword>
<evidence type="ECO:0000313" key="2">
    <source>
        <dbReference type="EMBL" id="KIZ00857.1"/>
    </source>
</evidence>
<dbReference type="RefSeq" id="XP_013899876.1">
    <property type="nucleotide sequence ID" value="XM_014044422.1"/>
</dbReference>
<dbReference type="InterPro" id="IPR001251">
    <property type="entry name" value="CRAL-TRIO_dom"/>
</dbReference>
<evidence type="ECO:0000259" key="1">
    <source>
        <dbReference type="PROSITE" id="PS50191"/>
    </source>
</evidence>
<feature type="domain" description="CRAL-TRIO" evidence="1">
    <location>
        <begin position="54"/>
        <end position="199"/>
    </location>
</feature>
<dbReference type="SUPFAM" id="SSF46938">
    <property type="entry name" value="CRAL/TRIO N-terminal domain"/>
    <property type="match status" value="1"/>
</dbReference>
<gene>
    <name evidence="2" type="ORF">MNEG_7107</name>
</gene>
<dbReference type="PANTHER" id="PTHR45824:SF6">
    <property type="entry name" value="F16L1.9 PROTEIN"/>
    <property type="match status" value="1"/>
</dbReference>
<dbReference type="KEGG" id="mng:MNEG_7107"/>
<dbReference type="InterPro" id="IPR052578">
    <property type="entry name" value="PI_Transfer_CRAL-TRIO"/>
</dbReference>
<sequence>MPEWGPAEEEFVDAACLQRYLRARGKDVGKASAMLKHTLEWRREFGVDKLRLSDYDSFLAEGWIYLLGNDDAGHSVMMLRKRASRLEDDRQENFLGFLVLTLESSIRMMKHGQETWTWLLDMSNYDSRNSPRFDFTVRVLQLVANHYPERLNKVFIVDAPTLFWVLFKALCPFLDPVTKAKVEFVQANDELLLSLGWPQ</sequence>
<protein>
    <recommendedName>
        <fullName evidence="1">CRAL-TRIO domain-containing protein</fullName>
    </recommendedName>
</protein>
<dbReference type="GO" id="GO:0008526">
    <property type="term" value="F:phosphatidylinositol transfer activity"/>
    <property type="evidence" value="ECO:0007669"/>
    <property type="project" value="TreeGrafter"/>
</dbReference>
<reference evidence="2 3" key="1">
    <citation type="journal article" date="2013" name="BMC Genomics">
        <title>Reconstruction of the lipid metabolism for the microalga Monoraphidium neglectum from its genome sequence reveals characteristics suitable for biofuel production.</title>
        <authorList>
            <person name="Bogen C."/>
            <person name="Al-Dilaimi A."/>
            <person name="Albersmeier A."/>
            <person name="Wichmann J."/>
            <person name="Grundmann M."/>
            <person name="Rupp O."/>
            <person name="Lauersen K.J."/>
            <person name="Blifernez-Klassen O."/>
            <person name="Kalinowski J."/>
            <person name="Goesmann A."/>
            <person name="Mussgnug J.H."/>
            <person name="Kruse O."/>
        </authorList>
    </citation>
    <scope>NUCLEOTIDE SEQUENCE [LARGE SCALE GENOMIC DNA]</scope>
    <source>
        <strain evidence="2 3">SAG 48.87</strain>
    </source>
</reference>
<dbReference type="Proteomes" id="UP000054498">
    <property type="component" value="Unassembled WGS sequence"/>
</dbReference>
<evidence type="ECO:0000313" key="3">
    <source>
        <dbReference type="Proteomes" id="UP000054498"/>
    </source>
</evidence>